<keyword evidence="3" id="KW-1185">Reference proteome</keyword>
<evidence type="ECO:0000313" key="3">
    <source>
        <dbReference type="Proteomes" id="UP000252415"/>
    </source>
</evidence>
<reference evidence="2 3" key="1">
    <citation type="submission" date="2018-07" db="EMBL/GenBank/DDBJ databases">
        <title>Genomic Encyclopedia of Type Strains, Phase III (KMG-III): the genomes of soil and plant-associated and newly described type strains.</title>
        <authorList>
            <person name="Whitman W."/>
        </authorList>
    </citation>
    <scope>NUCLEOTIDE SEQUENCE [LARGE SCALE GENOMIC DNA]</scope>
    <source>
        <strain evidence="2 3">CECT 7506</strain>
    </source>
</reference>
<dbReference type="RefSeq" id="WP_114381549.1">
    <property type="nucleotide sequence ID" value="NZ_QPJD01000011.1"/>
</dbReference>
<accession>A0A368VVW8</accession>
<evidence type="ECO:0000313" key="2">
    <source>
        <dbReference type="EMBL" id="RCW44833.1"/>
    </source>
</evidence>
<keyword evidence="1" id="KW-0732">Signal</keyword>
<proteinExistence type="predicted"/>
<sequence>MRDSFRKASIFVSAIVALVFLLSVVPASFAAANTATIVNKKVYITKGSYVQLIDANLIPSSSGGTASFTFTFYNGDNKDIILNDYWARLKSIGGTKYTLTLLDQTKKKIAPKSSATLTFYSQVGSKVTLDQLVINIIKFDFTVSGYERTVAKYTFPKGYSNFVKAGGFKTIQINNSNVNVRIDQINVTKKDKNYVFNLSYVARNTSKFGVTLPQYNYYVQTSAGLYKLALKNKTDETLLLEPTVLNAVRLTGNIPSSLAITDWKLIITNDVGSETSKVELPVVTFDIPFNLTTTPVGSSVTTFTNDSGTYEVTLKSVQRLPWTTKDHIIAEMVIRNKESVFVPLPDLTGQFVIDENIKLESKTVAGLEVIGLAPGASATVHFIGEIPFTYSWKQFNLQLNEKIGEQTTLLADLTKSSLAAVPIVKAGSVYTQSVAGSQLTAQVTDVRTYKGEDSDLYAVYVDVTNKQNRSSLLPTWAGYFKTIDGNYYEVKMVKANNVIKPSNKEQLVLYADLPVNANKEGIQLLIGEAYDDNGVIKGTGTAKGYIRPIHVELPVEKVDISSFKQMKVGPYTVDLTYFNAFMNGYILDIDMGATVEKDRMYDGFTQSKLTMVLEKERTNEVILTHTIDLEGNTEGGTTWKVGENYSELKKDMTTTPVWDNYTLNIYETFEGHKKKLASVDISWSTYINWVENK</sequence>
<feature type="signal peptide" evidence="1">
    <location>
        <begin position="1"/>
        <end position="30"/>
    </location>
</feature>
<name>A0A368VVW8_9BACL</name>
<evidence type="ECO:0000256" key="1">
    <source>
        <dbReference type="SAM" id="SignalP"/>
    </source>
</evidence>
<dbReference type="EMBL" id="QPJD01000011">
    <property type="protein sequence ID" value="RCW44833.1"/>
    <property type="molecule type" value="Genomic_DNA"/>
</dbReference>
<protein>
    <submittedName>
        <fullName evidence="2">Uncharacterized protein</fullName>
    </submittedName>
</protein>
<gene>
    <name evidence="2" type="ORF">DFP97_11159</name>
</gene>
<comment type="caution">
    <text evidence="2">The sequence shown here is derived from an EMBL/GenBank/DDBJ whole genome shotgun (WGS) entry which is preliminary data.</text>
</comment>
<dbReference type="AlphaFoldDB" id="A0A368VVW8"/>
<dbReference type="OrthoDB" id="2675985at2"/>
<feature type="chain" id="PRO_5039098413" evidence="1">
    <location>
        <begin position="31"/>
        <end position="693"/>
    </location>
</feature>
<dbReference type="Proteomes" id="UP000252415">
    <property type="component" value="Unassembled WGS sequence"/>
</dbReference>
<organism evidence="2 3">
    <name type="scientific">Paenibacillus prosopidis</name>
    <dbReference type="NCBI Taxonomy" id="630520"/>
    <lineage>
        <taxon>Bacteria</taxon>
        <taxon>Bacillati</taxon>
        <taxon>Bacillota</taxon>
        <taxon>Bacilli</taxon>
        <taxon>Bacillales</taxon>
        <taxon>Paenibacillaceae</taxon>
        <taxon>Paenibacillus</taxon>
    </lineage>
</organism>